<feature type="domain" description="F-box" evidence="2">
    <location>
        <begin position="7"/>
        <end position="56"/>
    </location>
</feature>
<reference evidence="3" key="1">
    <citation type="submission" date="2023-06" db="EMBL/GenBank/DDBJ databases">
        <title>Conoideocrella luteorostrata (Hypocreales: Clavicipitaceae), a potential biocontrol fungus for elongate hemlock scale in United States Christmas tree production areas.</title>
        <authorList>
            <person name="Barrett H."/>
            <person name="Lovett B."/>
            <person name="Macias A.M."/>
            <person name="Stajich J.E."/>
            <person name="Kasson M.T."/>
        </authorList>
    </citation>
    <scope>NUCLEOTIDE SEQUENCE</scope>
    <source>
        <strain evidence="3">ARSEF 14590</strain>
    </source>
</reference>
<comment type="caution">
    <text evidence="3">The sequence shown here is derived from an EMBL/GenBank/DDBJ whole genome shotgun (WGS) entry which is preliminary data.</text>
</comment>
<organism evidence="3 4">
    <name type="scientific">Conoideocrella luteorostrata</name>
    <dbReference type="NCBI Taxonomy" id="1105319"/>
    <lineage>
        <taxon>Eukaryota</taxon>
        <taxon>Fungi</taxon>
        <taxon>Dikarya</taxon>
        <taxon>Ascomycota</taxon>
        <taxon>Pezizomycotina</taxon>
        <taxon>Sordariomycetes</taxon>
        <taxon>Hypocreomycetidae</taxon>
        <taxon>Hypocreales</taxon>
        <taxon>Clavicipitaceae</taxon>
        <taxon>Conoideocrella</taxon>
    </lineage>
</organism>
<dbReference type="PROSITE" id="PS50181">
    <property type="entry name" value="FBOX"/>
    <property type="match status" value="1"/>
</dbReference>
<sequence>MAAPEKNRLLNGLPIEILLEIYQHLDLQAVFELSLTNTEFFLFLQRHKVDIILPVLSRDFSPFNELLQVHTASAGDVANGGQYKPRKIVFKRFAGHEALDFSQPSWPTASSDQRRDSMCMQVNKGHKTVRAKESRSDPIVLTEEDLDILVKQCRLVREWEELFPHMRWYHQPEDCRLLRPHEQVRFRRALYRWWMYGVHFHGDFPRPQIGHPEPYVDDIRTSQMRYYSTAELLELMDLLETINDVILHYICPQLDPTHNQYSTHSTLPEVIARDQSLMTSWNDQSSWGRIVKTYAKLGPEELLHYFNNIYSYPRKRLITEVQVRHPNFTFDQASVQIAVRCALDERDWLDKKIDLAEHGVGGIIDFDDERDENRQGLQTDASPNGQLPGGSRLIRSYSRYSPMGDDGSFLEDYLRLSGFDSRVPTATTLEAMN</sequence>
<dbReference type="AlphaFoldDB" id="A0AAJ0D0Z6"/>
<accession>A0AAJ0D0Z6</accession>
<proteinExistence type="predicted"/>
<name>A0AAJ0D0Z6_9HYPO</name>
<dbReference type="Proteomes" id="UP001251528">
    <property type="component" value="Unassembled WGS sequence"/>
</dbReference>
<evidence type="ECO:0000313" key="4">
    <source>
        <dbReference type="Proteomes" id="UP001251528"/>
    </source>
</evidence>
<dbReference type="EMBL" id="JASWJB010000011">
    <property type="protein sequence ID" value="KAK2612832.1"/>
    <property type="molecule type" value="Genomic_DNA"/>
</dbReference>
<feature type="compositionally biased region" description="Polar residues" evidence="1">
    <location>
        <begin position="375"/>
        <end position="385"/>
    </location>
</feature>
<evidence type="ECO:0000259" key="2">
    <source>
        <dbReference type="PROSITE" id="PS50181"/>
    </source>
</evidence>
<protein>
    <recommendedName>
        <fullName evidence="2">F-box domain-containing protein</fullName>
    </recommendedName>
</protein>
<dbReference type="InterPro" id="IPR001810">
    <property type="entry name" value="F-box_dom"/>
</dbReference>
<keyword evidence="4" id="KW-1185">Reference proteome</keyword>
<feature type="region of interest" description="Disordered" evidence="1">
    <location>
        <begin position="373"/>
        <end position="392"/>
    </location>
</feature>
<evidence type="ECO:0000256" key="1">
    <source>
        <dbReference type="SAM" id="MobiDB-lite"/>
    </source>
</evidence>
<evidence type="ECO:0000313" key="3">
    <source>
        <dbReference type="EMBL" id="KAK2612832.1"/>
    </source>
</evidence>
<gene>
    <name evidence="3" type="ORF">QQS21_001112</name>
</gene>